<feature type="transmembrane region" description="Helical" evidence="1">
    <location>
        <begin position="65"/>
        <end position="85"/>
    </location>
</feature>
<sequence>MPAAPPRPPRPGWYADPRGGDDFRWWDGVGWTSWLADSEYAPRPRGDVPRKVPVPALAQPRSPRWLLAGIAVAVVLVALAIVSLVGQRMPQRSEPYLVAMPSDSSGPTRVYRAIEVRSADRAVVIQEQVWLPLPQRSYVDSKVEDLEGILNPARVAYADAGSTLTAATVMGIVEPGLVVPGDIDATARRIQPALMARYDPGVPLTLEDTRIEPWRGPIPDGFRMTFFARFPQPIDGNDGAHLTVVVVPWDQGGQSGHALWAAIVPAGAPEDARRAVTDLEQGIRRLD</sequence>
<keyword evidence="1" id="KW-0812">Transmembrane</keyword>
<keyword evidence="4" id="KW-1185">Reference proteome</keyword>
<dbReference type="Proteomes" id="UP001442841">
    <property type="component" value="Chromosome"/>
</dbReference>
<evidence type="ECO:0000259" key="2">
    <source>
        <dbReference type="Pfam" id="PF10708"/>
    </source>
</evidence>
<evidence type="ECO:0000256" key="1">
    <source>
        <dbReference type="SAM" id="Phobius"/>
    </source>
</evidence>
<accession>A0ABZ3FK34</accession>
<feature type="domain" description="DUF2510" evidence="2">
    <location>
        <begin position="11"/>
        <end position="41"/>
    </location>
</feature>
<evidence type="ECO:0000313" key="4">
    <source>
        <dbReference type="Proteomes" id="UP001442841"/>
    </source>
</evidence>
<keyword evidence="1" id="KW-1133">Transmembrane helix</keyword>
<dbReference type="InterPro" id="IPR018929">
    <property type="entry name" value="DUF2510"/>
</dbReference>
<name>A0ABZ3FK34_9ACTN</name>
<evidence type="ECO:0000313" key="3">
    <source>
        <dbReference type="EMBL" id="XAN06389.1"/>
    </source>
</evidence>
<keyword evidence="1" id="KW-0472">Membrane</keyword>
<proteinExistence type="predicted"/>
<organism evidence="3 4">
    <name type="scientific">Ammonicoccus fulvus</name>
    <dbReference type="NCBI Taxonomy" id="3138240"/>
    <lineage>
        <taxon>Bacteria</taxon>
        <taxon>Bacillati</taxon>
        <taxon>Actinomycetota</taxon>
        <taxon>Actinomycetes</taxon>
        <taxon>Propionibacteriales</taxon>
        <taxon>Propionibacteriaceae</taxon>
        <taxon>Ammonicoccus</taxon>
    </lineage>
</organism>
<gene>
    <name evidence="3" type="ORF">AADG42_03385</name>
</gene>
<dbReference type="Pfam" id="PF10708">
    <property type="entry name" value="DUF2510"/>
    <property type="match status" value="1"/>
</dbReference>
<reference evidence="3 4" key="1">
    <citation type="submission" date="2024-04" db="EMBL/GenBank/DDBJ databases">
        <title>Isolation of an actinomycete strain from pig manure.</title>
        <authorList>
            <person name="Gong T."/>
            <person name="Yu Z."/>
            <person name="An M."/>
            <person name="Wei C."/>
            <person name="Yang W."/>
            <person name="Liu L."/>
        </authorList>
    </citation>
    <scope>NUCLEOTIDE SEQUENCE [LARGE SCALE GENOMIC DNA]</scope>
    <source>
        <strain evidence="3 4">ZF39</strain>
    </source>
</reference>
<dbReference type="RefSeq" id="WP_425307819.1">
    <property type="nucleotide sequence ID" value="NZ_CP154795.1"/>
</dbReference>
<protein>
    <submittedName>
        <fullName evidence="3">DUF2510 domain-containing protein</fullName>
    </submittedName>
</protein>
<dbReference type="EMBL" id="CP154795">
    <property type="protein sequence ID" value="XAN06389.1"/>
    <property type="molecule type" value="Genomic_DNA"/>
</dbReference>